<evidence type="ECO:0000256" key="3">
    <source>
        <dbReference type="ARBA" id="ARBA00022989"/>
    </source>
</evidence>
<keyword evidence="2 6" id="KW-0812">Transmembrane</keyword>
<keyword evidence="5" id="KW-0175">Coiled coil</keyword>
<dbReference type="InParanoid" id="A0A1Y2DLL2"/>
<dbReference type="EMBL" id="MCFJ01000012">
    <property type="protein sequence ID" value="ORY60026.1"/>
    <property type="molecule type" value="Genomic_DNA"/>
</dbReference>
<reference evidence="8 9" key="1">
    <citation type="submission" date="2016-07" db="EMBL/GenBank/DDBJ databases">
        <title>Pervasive Adenine N6-methylation of Active Genes in Fungi.</title>
        <authorList>
            <consortium name="DOE Joint Genome Institute"/>
            <person name="Mondo S.J."/>
            <person name="Dannebaum R.O."/>
            <person name="Kuo R.C."/>
            <person name="Labutti K."/>
            <person name="Haridas S."/>
            <person name="Kuo A."/>
            <person name="Salamov A."/>
            <person name="Ahrendt S.R."/>
            <person name="Lipzen A."/>
            <person name="Sullivan W."/>
            <person name="Andreopoulos W.B."/>
            <person name="Clum A."/>
            <person name="Lindquist E."/>
            <person name="Daum C."/>
            <person name="Ramamoorthy G.K."/>
            <person name="Gryganskyi A."/>
            <person name="Culley D."/>
            <person name="Magnuson J.K."/>
            <person name="James T.Y."/>
            <person name="O'Malley M.A."/>
            <person name="Stajich J.E."/>
            <person name="Spatafora J.W."/>
            <person name="Visel A."/>
            <person name="Grigoriev I.V."/>
        </authorList>
    </citation>
    <scope>NUCLEOTIDE SEQUENCE [LARGE SCALE GENOMIC DNA]</scope>
    <source>
        <strain evidence="8 9">CBS 129021</strain>
    </source>
</reference>
<dbReference type="Pfam" id="PF26616">
    <property type="entry name" value="CorA-like"/>
    <property type="match status" value="2"/>
</dbReference>
<dbReference type="SUPFAM" id="SSF144083">
    <property type="entry name" value="Magnesium transport protein CorA, transmembrane region"/>
    <property type="match status" value="1"/>
</dbReference>
<dbReference type="InterPro" id="IPR045863">
    <property type="entry name" value="CorA_TM1_TM2"/>
</dbReference>
<dbReference type="OrthoDB" id="5392974at2759"/>
<keyword evidence="3 6" id="KW-1133">Transmembrane helix</keyword>
<gene>
    <name evidence="8" type="ORF">BCR38DRAFT_488219</name>
</gene>
<dbReference type="GO" id="GO:0000287">
    <property type="term" value="F:magnesium ion binding"/>
    <property type="evidence" value="ECO:0007669"/>
    <property type="project" value="TreeGrafter"/>
</dbReference>
<dbReference type="RefSeq" id="XP_040712460.1">
    <property type="nucleotide sequence ID" value="XM_040864245.1"/>
</dbReference>
<dbReference type="Gene3D" id="1.20.58.340">
    <property type="entry name" value="Magnesium transport protein CorA, transmembrane region"/>
    <property type="match status" value="1"/>
</dbReference>
<dbReference type="Pfam" id="PF01544">
    <property type="entry name" value="CorA"/>
    <property type="match status" value="1"/>
</dbReference>
<feature type="transmembrane region" description="Helical" evidence="6">
    <location>
        <begin position="432"/>
        <end position="455"/>
    </location>
</feature>
<feature type="domain" description="CorA-like transporter" evidence="7">
    <location>
        <begin position="10"/>
        <end position="128"/>
    </location>
</feature>
<dbReference type="GO" id="GO:0015095">
    <property type="term" value="F:magnesium ion transmembrane transporter activity"/>
    <property type="evidence" value="ECO:0007669"/>
    <property type="project" value="TreeGrafter"/>
</dbReference>
<dbReference type="GO" id="GO:0050897">
    <property type="term" value="F:cobalt ion binding"/>
    <property type="evidence" value="ECO:0007669"/>
    <property type="project" value="TreeGrafter"/>
</dbReference>
<evidence type="ECO:0000256" key="1">
    <source>
        <dbReference type="ARBA" id="ARBA00004651"/>
    </source>
</evidence>
<dbReference type="GO" id="GO:0015087">
    <property type="term" value="F:cobalt ion transmembrane transporter activity"/>
    <property type="evidence" value="ECO:0007669"/>
    <property type="project" value="TreeGrafter"/>
</dbReference>
<evidence type="ECO:0000313" key="8">
    <source>
        <dbReference type="EMBL" id="ORY60026.1"/>
    </source>
</evidence>
<dbReference type="GeneID" id="63780457"/>
<dbReference type="GO" id="GO:0005886">
    <property type="term" value="C:plasma membrane"/>
    <property type="evidence" value="ECO:0007669"/>
    <property type="project" value="UniProtKB-SubCell"/>
</dbReference>
<keyword evidence="4 6" id="KW-0472">Membrane</keyword>
<dbReference type="InterPro" id="IPR002523">
    <property type="entry name" value="MgTranspt_CorA/ZnTranspt_ZntB"/>
</dbReference>
<evidence type="ECO:0000259" key="7">
    <source>
        <dbReference type="Pfam" id="PF26616"/>
    </source>
</evidence>
<dbReference type="InterPro" id="IPR058257">
    <property type="entry name" value="CorA-like_dom"/>
</dbReference>
<sequence length="475" mass="54327">MAVIASEDWDQYFAERGDVATARGSLREQLDDLSDYVFSSTTSDFAVIDVTQETTKQTIVTNAHEFDDAVRRSPKPRTRIISIHSPRTIAPLKITSSLAAKVFQTYEVKENFLRVLLSFGDEPHQSEAGSSNRTFVSSPDGNYVLSYKLNYVERNHRPGQDPWSFRHVGVYHHHKDDQDLIILLHCSPTSSLYVKLAQHVKHDSENPSATRRLVEFCHRPELLHRLTLACYVDNWRPYLRYLGDQFSKINNRAMVSTAEHTGKENFVHVQKLRNIIDFALFANACCSSNLDVAQSLETSLHVGEKETPTFSTTESMLQGFISSSHVLQDRVRNTIDLIGYTLTLHNQLETARFDREIRDMTHELKNLAQETSVVTKKLKDLTENTVDDSAIVRIITIVSAFYLPGSFVATIFGMNFFDFDAAASRITITEDFWIFVAFWATLTLLTGALFYLTYLRNSWRKKSSRSWLSKWSKKV</sequence>
<dbReference type="AlphaFoldDB" id="A0A1Y2DLL2"/>
<accession>A0A1Y2DLL2</accession>
<evidence type="ECO:0000256" key="6">
    <source>
        <dbReference type="SAM" id="Phobius"/>
    </source>
</evidence>
<name>A0A1Y2DLL2_9PEZI</name>
<feature type="coiled-coil region" evidence="5">
    <location>
        <begin position="350"/>
        <end position="384"/>
    </location>
</feature>
<protein>
    <recommendedName>
        <fullName evidence="7">CorA-like transporter domain-containing protein</fullName>
    </recommendedName>
</protein>
<evidence type="ECO:0000256" key="2">
    <source>
        <dbReference type="ARBA" id="ARBA00022692"/>
    </source>
</evidence>
<feature type="transmembrane region" description="Helical" evidence="6">
    <location>
        <begin position="390"/>
        <end position="412"/>
    </location>
</feature>
<dbReference type="PANTHER" id="PTHR46494:SF1">
    <property type="entry name" value="CORA FAMILY METAL ION TRANSPORTER (EUROFUNG)"/>
    <property type="match status" value="1"/>
</dbReference>
<dbReference type="PANTHER" id="PTHR46494">
    <property type="entry name" value="CORA FAMILY METAL ION TRANSPORTER (EUROFUNG)"/>
    <property type="match status" value="1"/>
</dbReference>
<keyword evidence="9" id="KW-1185">Reference proteome</keyword>
<comment type="subcellular location">
    <subcellularLocation>
        <location evidence="1">Cell membrane</location>
        <topology evidence="1">Multi-pass membrane protein</topology>
    </subcellularLocation>
</comment>
<organism evidence="8 9">
    <name type="scientific">Pseudomassariella vexata</name>
    <dbReference type="NCBI Taxonomy" id="1141098"/>
    <lineage>
        <taxon>Eukaryota</taxon>
        <taxon>Fungi</taxon>
        <taxon>Dikarya</taxon>
        <taxon>Ascomycota</taxon>
        <taxon>Pezizomycotina</taxon>
        <taxon>Sordariomycetes</taxon>
        <taxon>Xylariomycetidae</taxon>
        <taxon>Amphisphaeriales</taxon>
        <taxon>Pseudomassariaceae</taxon>
        <taxon>Pseudomassariella</taxon>
    </lineage>
</organism>
<comment type="caution">
    <text evidence="8">The sequence shown here is derived from an EMBL/GenBank/DDBJ whole genome shotgun (WGS) entry which is preliminary data.</text>
</comment>
<evidence type="ECO:0000256" key="5">
    <source>
        <dbReference type="SAM" id="Coils"/>
    </source>
</evidence>
<proteinExistence type="predicted"/>
<feature type="domain" description="CorA-like transporter" evidence="7">
    <location>
        <begin position="143"/>
        <end position="253"/>
    </location>
</feature>
<evidence type="ECO:0000313" key="9">
    <source>
        <dbReference type="Proteomes" id="UP000193689"/>
    </source>
</evidence>
<evidence type="ECO:0000256" key="4">
    <source>
        <dbReference type="ARBA" id="ARBA00023136"/>
    </source>
</evidence>
<dbReference type="Proteomes" id="UP000193689">
    <property type="component" value="Unassembled WGS sequence"/>
</dbReference>